<dbReference type="PANTHER" id="PTHR37427">
    <property type="entry name" value="PROTEIN CBG20963-RELATED"/>
    <property type="match status" value="1"/>
</dbReference>
<dbReference type="EMBL" id="UYRR01000135">
    <property type="protein sequence ID" value="VDK17550.1"/>
    <property type="molecule type" value="Genomic_DNA"/>
</dbReference>
<name>A0A0M3IYP7_ANISI</name>
<evidence type="ECO:0000313" key="2">
    <source>
        <dbReference type="Proteomes" id="UP000267096"/>
    </source>
</evidence>
<protein>
    <submittedName>
        <fullName evidence="3">CUB domain-containing protein</fullName>
    </submittedName>
</protein>
<dbReference type="PANTHER" id="PTHR37427:SF2">
    <property type="entry name" value="SECRETED PROTEIN"/>
    <property type="match status" value="1"/>
</dbReference>
<dbReference type="Proteomes" id="UP000267096">
    <property type="component" value="Unassembled WGS sequence"/>
</dbReference>
<accession>A0A0M3IYP7</accession>
<proteinExistence type="predicted"/>
<keyword evidence="2" id="KW-1185">Reference proteome</keyword>
<dbReference type="OrthoDB" id="5869907at2759"/>
<evidence type="ECO:0000313" key="1">
    <source>
        <dbReference type="EMBL" id="VDK17550.1"/>
    </source>
</evidence>
<reference evidence="3" key="1">
    <citation type="submission" date="2017-02" db="UniProtKB">
        <authorList>
            <consortium name="WormBaseParasite"/>
        </authorList>
    </citation>
    <scope>IDENTIFICATION</scope>
</reference>
<organism evidence="3">
    <name type="scientific">Anisakis simplex</name>
    <name type="common">Herring worm</name>
    <dbReference type="NCBI Taxonomy" id="6269"/>
    <lineage>
        <taxon>Eukaryota</taxon>
        <taxon>Metazoa</taxon>
        <taxon>Ecdysozoa</taxon>
        <taxon>Nematoda</taxon>
        <taxon>Chromadorea</taxon>
        <taxon>Rhabditida</taxon>
        <taxon>Spirurina</taxon>
        <taxon>Ascaridomorpha</taxon>
        <taxon>Ascaridoidea</taxon>
        <taxon>Anisakidae</taxon>
        <taxon>Anisakis</taxon>
        <taxon>Anisakis simplex complex</taxon>
    </lineage>
</organism>
<gene>
    <name evidence="1" type="ORF">ASIM_LOCUS280</name>
</gene>
<dbReference type="AlphaFoldDB" id="A0A0M3IYP7"/>
<dbReference type="WBParaSite" id="ASIM_0000037601-mRNA-1">
    <property type="protein sequence ID" value="ASIM_0000037601-mRNA-1"/>
    <property type="gene ID" value="ASIM_0000037601"/>
</dbReference>
<evidence type="ECO:0000313" key="3">
    <source>
        <dbReference type="WBParaSite" id="ASIM_0000037601-mRNA-1"/>
    </source>
</evidence>
<reference evidence="1 2" key="2">
    <citation type="submission" date="2018-11" db="EMBL/GenBank/DDBJ databases">
        <authorList>
            <consortium name="Pathogen Informatics"/>
        </authorList>
    </citation>
    <scope>NUCLEOTIDE SEQUENCE [LARGE SCALE GENOMIC DNA]</scope>
</reference>
<sequence length="80" mass="8808">MHMEKGDTKRLLIVGEECYSELTIVRVYEDTGSGKSDDYFETSSYLGGSGILNYVVTDGLQPRMRMRAGVFCGFGDCGHG</sequence>